<protein>
    <submittedName>
        <fullName evidence="2">Uncharacterized protein</fullName>
    </submittedName>
</protein>
<evidence type="ECO:0000256" key="1">
    <source>
        <dbReference type="SAM" id="MobiDB-lite"/>
    </source>
</evidence>
<keyword evidence="3" id="KW-1185">Reference proteome</keyword>
<comment type="caution">
    <text evidence="2">The sequence shown here is derived from an EMBL/GenBank/DDBJ whole genome shotgun (WGS) entry which is preliminary data.</text>
</comment>
<feature type="region of interest" description="Disordered" evidence="1">
    <location>
        <begin position="21"/>
        <end position="52"/>
    </location>
</feature>
<evidence type="ECO:0000313" key="3">
    <source>
        <dbReference type="Proteomes" id="UP001152622"/>
    </source>
</evidence>
<dbReference type="AlphaFoldDB" id="A0A9Q1GEX7"/>
<sequence>MRSEEADGDQRCLPSVPEQLADGSALLPSPSLSVSPVYSAGRPQGPTESVNSERHGHARLYVNDHHAQARPATIKGVNEE</sequence>
<organism evidence="2 3">
    <name type="scientific">Synaphobranchus kaupii</name>
    <name type="common">Kaup's arrowtooth eel</name>
    <dbReference type="NCBI Taxonomy" id="118154"/>
    <lineage>
        <taxon>Eukaryota</taxon>
        <taxon>Metazoa</taxon>
        <taxon>Chordata</taxon>
        <taxon>Craniata</taxon>
        <taxon>Vertebrata</taxon>
        <taxon>Euteleostomi</taxon>
        <taxon>Actinopterygii</taxon>
        <taxon>Neopterygii</taxon>
        <taxon>Teleostei</taxon>
        <taxon>Anguilliformes</taxon>
        <taxon>Synaphobranchidae</taxon>
        <taxon>Synaphobranchus</taxon>
    </lineage>
</organism>
<accession>A0A9Q1GEX7</accession>
<proteinExistence type="predicted"/>
<gene>
    <name evidence="2" type="ORF">SKAU_G00030780</name>
</gene>
<dbReference type="Proteomes" id="UP001152622">
    <property type="component" value="Chromosome 1"/>
</dbReference>
<evidence type="ECO:0000313" key="2">
    <source>
        <dbReference type="EMBL" id="KAJ8382300.1"/>
    </source>
</evidence>
<reference evidence="2" key="1">
    <citation type="journal article" date="2023" name="Science">
        <title>Genome structures resolve the early diversification of teleost fishes.</title>
        <authorList>
            <person name="Parey E."/>
            <person name="Louis A."/>
            <person name="Montfort J."/>
            <person name="Bouchez O."/>
            <person name="Roques C."/>
            <person name="Iampietro C."/>
            <person name="Lluch J."/>
            <person name="Castinel A."/>
            <person name="Donnadieu C."/>
            <person name="Desvignes T."/>
            <person name="Floi Bucao C."/>
            <person name="Jouanno E."/>
            <person name="Wen M."/>
            <person name="Mejri S."/>
            <person name="Dirks R."/>
            <person name="Jansen H."/>
            <person name="Henkel C."/>
            <person name="Chen W.J."/>
            <person name="Zahm M."/>
            <person name="Cabau C."/>
            <person name="Klopp C."/>
            <person name="Thompson A.W."/>
            <person name="Robinson-Rechavi M."/>
            <person name="Braasch I."/>
            <person name="Lecointre G."/>
            <person name="Bobe J."/>
            <person name="Postlethwait J.H."/>
            <person name="Berthelot C."/>
            <person name="Roest Crollius H."/>
            <person name="Guiguen Y."/>
        </authorList>
    </citation>
    <scope>NUCLEOTIDE SEQUENCE</scope>
    <source>
        <strain evidence="2">WJC10195</strain>
    </source>
</reference>
<dbReference type="EMBL" id="JAINUF010000001">
    <property type="protein sequence ID" value="KAJ8382300.1"/>
    <property type="molecule type" value="Genomic_DNA"/>
</dbReference>
<feature type="compositionally biased region" description="Low complexity" evidence="1">
    <location>
        <begin position="24"/>
        <end position="40"/>
    </location>
</feature>
<name>A0A9Q1GEX7_SYNKA</name>